<evidence type="ECO:0000256" key="2">
    <source>
        <dbReference type="ARBA" id="ARBA00023125"/>
    </source>
</evidence>
<dbReference type="PANTHER" id="PTHR43479">
    <property type="entry name" value="ACREF/ENVCD OPERON REPRESSOR-RELATED"/>
    <property type="match status" value="1"/>
</dbReference>
<dbReference type="PANTHER" id="PTHR43479:SF11">
    <property type="entry name" value="ACREF_ENVCD OPERON REPRESSOR-RELATED"/>
    <property type="match status" value="1"/>
</dbReference>
<evidence type="ECO:0000259" key="4">
    <source>
        <dbReference type="PROSITE" id="PS50977"/>
    </source>
</evidence>
<evidence type="ECO:0000256" key="3">
    <source>
        <dbReference type="PROSITE-ProRule" id="PRU00335"/>
    </source>
</evidence>
<feature type="DNA-binding region" description="H-T-H motif" evidence="3">
    <location>
        <begin position="36"/>
        <end position="55"/>
    </location>
</feature>
<dbReference type="PROSITE" id="PS50977">
    <property type="entry name" value="HTH_TETR_2"/>
    <property type="match status" value="1"/>
</dbReference>
<dbReference type="PRINTS" id="PR00455">
    <property type="entry name" value="HTHTETR"/>
</dbReference>
<protein>
    <recommendedName>
        <fullName evidence="4">HTH tetR-type domain-containing protein</fullName>
    </recommendedName>
</protein>
<dbReference type="InterPro" id="IPR023772">
    <property type="entry name" value="DNA-bd_HTH_TetR-type_CS"/>
</dbReference>
<evidence type="ECO:0000313" key="6">
    <source>
        <dbReference type="Proteomes" id="UP000239663"/>
    </source>
</evidence>
<gene>
    <name evidence="5" type="ORF">CYL18_02670</name>
</gene>
<dbReference type="AlphaFoldDB" id="A0A2S7N4B7"/>
<dbReference type="EMBL" id="PKOZ01000001">
    <property type="protein sequence ID" value="PQD96810.1"/>
    <property type="molecule type" value="Genomic_DNA"/>
</dbReference>
<dbReference type="Gene3D" id="1.10.357.10">
    <property type="entry name" value="Tetracycline Repressor, domain 2"/>
    <property type="match status" value="1"/>
</dbReference>
<dbReference type="GO" id="GO:0003677">
    <property type="term" value="F:DNA binding"/>
    <property type="evidence" value="ECO:0007669"/>
    <property type="project" value="UniProtKB-UniRule"/>
</dbReference>
<comment type="caution">
    <text evidence="5">The sequence shown here is derived from an EMBL/GenBank/DDBJ whole genome shotgun (WGS) entry which is preliminary data.</text>
</comment>
<evidence type="ECO:0000256" key="1">
    <source>
        <dbReference type="ARBA" id="ARBA00022491"/>
    </source>
</evidence>
<evidence type="ECO:0000313" key="5">
    <source>
        <dbReference type="EMBL" id="PQD96810.1"/>
    </source>
</evidence>
<dbReference type="OrthoDB" id="2388018at2"/>
<dbReference type="InterPro" id="IPR001647">
    <property type="entry name" value="HTH_TetR"/>
</dbReference>
<sequence>MASHLSNRELAKKKRKETILAAAEKLFLHKGIDNTTMDEIAKEADIGIATLFRYFPKKEIIIQTVATAKLQILMDALKEIEQQTSSCMEMMTAVMDFFINQMSEDEGALPKLLDNFINYKAVAIDSFDDLDMYYEMRDEISIVFTRMIDKHKNDGTIKQELSTAQILSTILSNFSVFTFKLSLKGNEKLPAPELTSEEQLIIMKRVFLDYLRP</sequence>
<keyword evidence="2 3" id="KW-0238">DNA-binding</keyword>
<keyword evidence="6" id="KW-1185">Reference proteome</keyword>
<dbReference type="InterPro" id="IPR009057">
    <property type="entry name" value="Homeodomain-like_sf"/>
</dbReference>
<dbReference type="Pfam" id="PF00440">
    <property type="entry name" value="TetR_N"/>
    <property type="match status" value="1"/>
</dbReference>
<name>A0A2S7N4B7_9BACI</name>
<keyword evidence="1" id="KW-0678">Repressor</keyword>
<dbReference type="InterPro" id="IPR050624">
    <property type="entry name" value="HTH-type_Tx_Regulator"/>
</dbReference>
<accession>A0A2S7N4B7</accession>
<feature type="domain" description="HTH tetR-type" evidence="4">
    <location>
        <begin position="13"/>
        <end position="73"/>
    </location>
</feature>
<reference evidence="5 6" key="1">
    <citation type="submission" date="2017-12" db="EMBL/GenBank/DDBJ databases">
        <title>Taxonomic description and draft genome of Pradoshia cofamensis Gen. nov., sp. nov., a thermotolerant bacillale isolated from anterior gut of earthworm Eisenia fetida.</title>
        <authorList>
            <person name="Saha T."/>
            <person name="Chakraborty R."/>
        </authorList>
    </citation>
    <scope>NUCLEOTIDE SEQUENCE [LARGE SCALE GENOMIC DNA]</scope>
    <source>
        <strain evidence="5 6">EAG3</strain>
    </source>
</reference>
<organism evidence="5 6">
    <name type="scientific">Pradoshia eiseniae</name>
    <dbReference type="NCBI Taxonomy" id="2064768"/>
    <lineage>
        <taxon>Bacteria</taxon>
        <taxon>Bacillati</taxon>
        <taxon>Bacillota</taxon>
        <taxon>Bacilli</taxon>
        <taxon>Bacillales</taxon>
        <taxon>Bacillaceae</taxon>
        <taxon>Pradoshia</taxon>
    </lineage>
</organism>
<dbReference type="RefSeq" id="WP_104847906.1">
    <property type="nucleotide sequence ID" value="NZ_PKOZ01000001.1"/>
</dbReference>
<dbReference type="PROSITE" id="PS01081">
    <property type="entry name" value="HTH_TETR_1"/>
    <property type="match status" value="1"/>
</dbReference>
<dbReference type="Proteomes" id="UP000239663">
    <property type="component" value="Unassembled WGS sequence"/>
</dbReference>
<dbReference type="SUPFAM" id="SSF46689">
    <property type="entry name" value="Homeodomain-like"/>
    <property type="match status" value="1"/>
</dbReference>
<proteinExistence type="predicted"/>